<dbReference type="PANTHER" id="PTHR46865">
    <property type="entry name" value="OXIDOREDUCTASE-RELATED"/>
    <property type="match status" value="1"/>
</dbReference>
<dbReference type="Pfam" id="PF01494">
    <property type="entry name" value="FAD_binding_3"/>
    <property type="match status" value="1"/>
</dbReference>
<reference evidence="2 3" key="1">
    <citation type="submission" date="2015-07" db="EMBL/GenBank/DDBJ databases">
        <title>Complete genome sequence of Mycobacterium goodii X7B, a facultative thermophilic biodesulfurizing bacterium.</title>
        <authorList>
            <person name="Yu B."/>
            <person name="Li F."/>
            <person name="Xu P."/>
        </authorList>
    </citation>
    <scope>NUCLEOTIDE SEQUENCE [LARGE SCALE GENOMIC DNA]</scope>
    <source>
        <strain evidence="2 3">X7B</strain>
    </source>
</reference>
<dbReference type="PANTHER" id="PTHR46865:SF2">
    <property type="entry name" value="MONOOXYGENASE"/>
    <property type="match status" value="1"/>
</dbReference>
<name>A0A0K0XAW6_MYCGD</name>
<feature type="domain" description="FAD-binding" evidence="1">
    <location>
        <begin position="5"/>
        <end position="314"/>
    </location>
</feature>
<sequence length="403" mass="43857">MGQPTVLISGAGVAGASLAHWLADYGYRVVVVESAPALRLGGQTVDLRGAGRDVVTRMGLLDKMRARSLDQRGAAWIRSDGRRRAEMPVEAFGGKGLISALEILRGDLVEVLYNATSARAEYRFGTRITDIDPSGATLSDGTRVDTDLIVGADGPHSAVRRMVFGKEEQFVTLLGGYNAWFTAPDTVGLDGWYLMYQAPGLNASMRPSHDPAWCKAGLAFRSEPVSYDRRDPATQLALLNQHFANAGWRCADLLAAAAVADDFYFDAFLQVHMPTLSRGPVTLVGDAGYCASPLSGMGTSLALVGAYVLAGELGPADLFTHAKLGLALSRYETTMRPYIERCQELPTGIDGYLPKSALDITIYTQVMKWMQRRPFRSFAERKWFTTADAIELPTYPAASQHRH</sequence>
<accession>A0A0K0XAW6</accession>
<dbReference type="InterPro" id="IPR036188">
    <property type="entry name" value="FAD/NAD-bd_sf"/>
</dbReference>
<dbReference type="PRINTS" id="PR00420">
    <property type="entry name" value="RNGMNOXGNASE"/>
</dbReference>
<evidence type="ECO:0000313" key="2">
    <source>
        <dbReference type="EMBL" id="AKS34543.1"/>
    </source>
</evidence>
<dbReference type="PATRIC" id="fig|134601.6.peg.5084"/>
<dbReference type="EMBL" id="CP012150">
    <property type="protein sequence ID" value="AKS34543.1"/>
    <property type="molecule type" value="Genomic_DNA"/>
</dbReference>
<keyword evidence="2" id="KW-0560">Oxidoreductase</keyword>
<gene>
    <name evidence="2" type="ORF">AFA91_24590</name>
</gene>
<dbReference type="Gene3D" id="3.50.50.60">
    <property type="entry name" value="FAD/NAD(P)-binding domain"/>
    <property type="match status" value="1"/>
</dbReference>
<dbReference type="RefSeq" id="WP_049746998.1">
    <property type="nucleotide sequence ID" value="NZ_CP012150.1"/>
</dbReference>
<dbReference type="AlphaFoldDB" id="A0A0K0XAW6"/>
<protein>
    <submittedName>
        <fullName evidence="2">FAD-binding monooxygenase</fullName>
    </submittedName>
</protein>
<proteinExistence type="predicted"/>
<dbReference type="GO" id="GO:0071949">
    <property type="term" value="F:FAD binding"/>
    <property type="evidence" value="ECO:0007669"/>
    <property type="project" value="InterPro"/>
</dbReference>
<dbReference type="GO" id="GO:0004497">
    <property type="term" value="F:monooxygenase activity"/>
    <property type="evidence" value="ECO:0007669"/>
    <property type="project" value="UniProtKB-KW"/>
</dbReference>
<evidence type="ECO:0000259" key="1">
    <source>
        <dbReference type="Pfam" id="PF01494"/>
    </source>
</evidence>
<dbReference type="KEGG" id="mgo:AFA91_24590"/>
<dbReference type="OrthoDB" id="3356051at2"/>
<keyword evidence="2" id="KW-0503">Monooxygenase</keyword>
<evidence type="ECO:0000313" key="3">
    <source>
        <dbReference type="Proteomes" id="UP000062255"/>
    </source>
</evidence>
<dbReference type="Proteomes" id="UP000062255">
    <property type="component" value="Chromosome"/>
</dbReference>
<dbReference type="InterPro" id="IPR002938">
    <property type="entry name" value="FAD-bd"/>
</dbReference>
<dbReference type="InterPro" id="IPR051704">
    <property type="entry name" value="FAD_aromatic-hydroxylase"/>
</dbReference>
<organism evidence="2 3">
    <name type="scientific">Mycolicibacterium goodii</name>
    <name type="common">Mycobacterium goodii</name>
    <dbReference type="NCBI Taxonomy" id="134601"/>
    <lineage>
        <taxon>Bacteria</taxon>
        <taxon>Bacillati</taxon>
        <taxon>Actinomycetota</taxon>
        <taxon>Actinomycetes</taxon>
        <taxon>Mycobacteriales</taxon>
        <taxon>Mycobacteriaceae</taxon>
        <taxon>Mycolicibacterium</taxon>
    </lineage>
</organism>
<dbReference type="Gene3D" id="3.30.9.10">
    <property type="entry name" value="D-Amino Acid Oxidase, subunit A, domain 2"/>
    <property type="match status" value="1"/>
</dbReference>
<dbReference type="SUPFAM" id="SSF51905">
    <property type="entry name" value="FAD/NAD(P)-binding domain"/>
    <property type="match status" value="1"/>
</dbReference>
<dbReference type="STRING" id="134601.AFA91_24590"/>